<evidence type="ECO:0000256" key="3">
    <source>
        <dbReference type="ARBA" id="ARBA00023457"/>
    </source>
</evidence>
<dbReference type="eggNOG" id="COG1522">
    <property type="taxonomic scope" value="Bacteria"/>
</dbReference>
<dbReference type="KEGG" id="dgg:DGI_1391"/>
<evidence type="ECO:0000259" key="7">
    <source>
        <dbReference type="Pfam" id="PF22451"/>
    </source>
</evidence>
<evidence type="ECO:0000256" key="4">
    <source>
        <dbReference type="ARBA" id="ARBA00023471"/>
    </source>
</evidence>
<proteinExistence type="inferred from homology"/>
<dbReference type="PANTHER" id="PTHR43413">
    <property type="entry name" value="TRANSCRIPTIONAL REGULATOR, ASNC FAMILY"/>
    <property type="match status" value="1"/>
</dbReference>
<dbReference type="OrthoDB" id="9806536at2"/>
<comment type="catalytic activity">
    <reaction evidence="5">
        <text>siroheme + 2 H(+) = 12,18-didecarboxysiroheme + 2 CO2</text>
        <dbReference type="Rhea" id="RHEA:19093"/>
        <dbReference type="ChEBI" id="CHEBI:15378"/>
        <dbReference type="ChEBI" id="CHEBI:16526"/>
        <dbReference type="ChEBI" id="CHEBI:60052"/>
        <dbReference type="ChEBI" id="CHEBI:140497"/>
        <dbReference type="EC" id="4.1.1.111"/>
    </reaction>
</comment>
<dbReference type="HOGENOM" id="CLU_112007_0_1_7"/>
<dbReference type="InterPro" id="IPR050684">
    <property type="entry name" value="HTH-Siroheme_Decarb"/>
</dbReference>
<dbReference type="Pfam" id="PF17805">
    <property type="entry name" value="AsnC_trans_reg2"/>
    <property type="match status" value="1"/>
</dbReference>
<evidence type="ECO:0000259" key="6">
    <source>
        <dbReference type="Pfam" id="PF17805"/>
    </source>
</evidence>
<evidence type="ECO:0000313" key="8">
    <source>
        <dbReference type="EMBL" id="AGW13237.1"/>
    </source>
</evidence>
<dbReference type="GO" id="GO:0016829">
    <property type="term" value="F:lyase activity"/>
    <property type="evidence" value="ECO:0007669"/>
    <property type="project" value="UniProtKB-KW"/>
</dbReference>
<keyword evidence="1" id="KW-0456">Lyase</keyword>
<comment type="similarity">
    <text evidence="3">Belongs to the Ahb/Nir family.</text>
</comment>
<feature type="domain" description="Siroheme decarboxylase AsnC-like ligand binding" evidence="6">
    <location>
        <begin position="64"/>
        <end position="150"/>
    </location>
</feature>
<comment type="pathway">
    <text evidence="2">Porphyrin-containing compound metabolism.</text>
</comment>
<dbReference type="Proteomes" id="UP000016587">
    <property type="component" value="Chromosome"/>
</dbReference>
<dbReference type="STRING" id="1121448.DGI_1391"/>
<dbReference type="EC" id="4.1.1.111" evidence="4"/>
<feature type="domain" description="Siroheme decarboxylase NirL-like HTH" evidence="7">
    <location>
        <begin position="9"/>
        <end position="54"/>
    </location>
</feature>
<protein>
    <recommendedName>
        <fullName evidence="4">siroheme decarboxylase</fullName>
        <ecNumber evidence="4">4.1.1.111</ecNumber>
    </recommendedName>
</protein>
<dbReference type="PANTHER" id="PTHR43413:SF1">
    <property type="entry name" value="SIROHEME DECARBOXYLASE NIRL SUBUNIT"/>
    <property type="match status" value="1"/>
</dbReference>
<evidence type="ECO:0000256" key="5">
    <source>
        <dbReference type="ARBA" id="ARBA00048470"/>
    </source>
</evidence>
<evidence type="ECO:0000313" key="9">
    <source>
        <dbReference type="Proteomes" id="UP000016587"/>
    </source>
</evidence>
<dbReference type="Gene3D" id="3.30.70.3460">
    <property type="match status" value="1"/>
</dbReference>
<dbReference type="InterPro" id="IPR040523">
    <property type="entry name" value="AsnC_trans_reg2"/>
</dbReference>
<dbReference type="RefSeq" id="WP_021760034.1">
    <property type="nucleotide sequence ID" value="NC_022444.1"/>
</dbReference>
<evidence type="ECO:0000256" key="1">
    <source>
        <dbReference type="ARBA" id="ARBA00023239"/>
    </source>
</evidence>
<name>T2GBF4_MEGG1</name>
<evidence type="ECO:0000256" key="2">
    <source>
        <dbReference type="ARBA" id="ARBA00023444"/>
    </source>
</evidence>
<dbReference type="InterPro" id="IPR053953">
    <property type="entry name" value="NirdL-like_HTH"/>
</dbReference>
<dbReference type="Pfam" id="PF22451">
    <property type="entry name" value="NirdL-like_HTH"/>
    <property type="match status" value="1"/>
</dbReference>
<reference evidence="8 9" key="1">
    <citation type="journal article" date="2013" name="J. Bacteriol.">
        <title>Roles of HynAB and Ech, the only two hydrogenases found in the model sulfate reducer Desulfovibrio gigas.</title>
        <authorList>
            <person name="Morais-Silva F.O."/>
            <person name="Santos C.I."/>
            <person name="Rodrigues R."/>
            <person name="Pereira I.A."/>
            <person name="Rodrigues-Pousada C."/>
        </authorList>
    </citation>
    <scope>NUCLEOTIDE SEQUENCE [LARGE SCALE GENOMIC DNA]</scope>
    <source>
        <strain evidence="9">ATCC 19364 / DSM 1382 / NCIMB 9332 / VKM B-1759</strain>
    </source>
</reference>
<keyword evidence="9" id="KW-1185">Reference proteome</keyword>
<reference evidence="9" key="2">
    <citation type="submission" date="2013-07" db="EMBL/GenBank/DDBJ databases">
        <authorList>
            <person name="Morais-Silva F.O."/>
            <person name="Rezende A.M."/>
            <person name="Pimentel C."/>
            <person name="Resende D.M."/>
            <person name="Santos C.I."/>
            <person name="Clemente C."/>
            <person name="de Oliveira L.M."/>
            <person name="da Silva S.M."/>
            <person name="Costa D.A."/>
            <person name="Varela-Raposo A."/>
            <person name="Horacio E.C.A."/>
            <person name="Matos M."/>
            <person name="Flores O."/>
            <person name="Ruiz J.C."/>
            <person name="Rodrigues-Pousada C."/>
        </authorList>
    </citation>
    <scope>NUCLEOTIDE SEQUENCE [LARGE SCALE GENOMIC DNA]</scope>
    <source>
        <strain evidence="9">ATCC 19364 / DSM 1382 / NCIMB 9332 / VKM B-1759</strain>
    </source>
</reference>
<dbReference type="EMBL" id="CP006585">
    <property type="protein sequence ID" value="AGW13237.1"/>
    <property type="molecule type" value="Genomic_DNA"/>
</dbReference>
<dbReference type="AlphaFoldDB" id="T2GBF4"/>
<dbReference type="PATRIC" id="fig|1121448.10.peg.1386"/>
<sequence>MHQFTPAQRTVLRLAQDQLPDSLTPYADMARQAGITEEEVIALLQSLLEEGVIRRFGASIKHQQAGWNHNVMVAWRIDDDAARDAAGTAMAEHPHVSHCYWRPAQADWPYTLFTMVHGRSPEELQRVVAELSERTGQNDYGLLHSIRELKKTSMVYFQE</sequence>
<gene>
    <name evidence="8" type="ORF">DGI_1391</name>
</gene>
<accession>T2GBF4</accession>
<organism evidence="8 9">
    <name type="scientific">Megalodesulfovibrio gigas (strain ATCC 19364 / DSM 1382 / NCIMB 9332 / VKM B-1759)</name>
    <name type="common">Desulfovibrio gigas</name>
    <dbReference type="NCBI Taxonomy" id="1121448"/>
    <lineage>
        <taxon>Bacteria</taxon>
        <taxon>Pseudomonadati</taxon>
        <taxon>Thermodesulfobacteriota</taxon>
        <taxon>Desulfovibrionia</taxon>
        <taxon>Desulfovibrionales</taxon>
        <taxon>Desulfovibrionaceae</taxon>
        <taxon>Megalodesulfovibrio</taxon>
    </lineage>
</organism>